<dbReference type="STRING" id="57732.RU94_GL000169"/>
<protein>
    <recommendedName>
        <fullName evidence="2">Ferrous iron transporter FeoA-like domain-containing protein</fullName>
    </recommendedName>
</protein>
<proteinExistence type="predicted"/>
<feature type="domain" description="Ferrous iron transporter FeoA-like" evidence="2">
    <location>
        <begin position="15"/>
        <end position="85"/>
    </location>
</feature>
<dbReference type="PATRIC" id="fig|1158606.3.peg.323"/>
<dbReference type="GO" id="GO:0046914">
    <property type="term" value="F:transition metal ion binding"/>
    <property type="evidence" value="ECO:0007669"/>
    <property type="project" value="InterPro"/>
</dbReference>
<dbReference type="HOGENOM" id="CLU_092814_1_0_9"/>
<dbReference type="AlphaFoldDB" id="R2SR73"/>
<keyword evidence="1" id="KW-0408">Iron</keyword>
<dbReference type="InterPro" id="IPR008988">
    <property type="entry name" value="Transcriptional_repressor_C"/>
</dbReference>
<evidence type="ECO:0000313" key="4">
    <source>
        <dbReference type="Proteomes" id="UP000013777"/>
    </source>
</evidence>
<dbReference type="Gene3D" id="2.30.30.90">
    <property type="match status" value="2"/>
</dbReference>
<dbReference type="Pfam" id="PF04023">
    <property type="entry name" value="FeoA"/>
    <property type="match status" value="2"/>
</dbReference>
<dbReference type="PANTHER" id="PTHR42954">
    <property type="entry name" value="FE(2+) TRANSPORT PROTEIN A"/>
    <property type="match status" value="1"/>
</dbReference>
<dbReference type="InterPro" id="IPR007167">
    <property type="entry name" value="Fe-transptr_FeoA-like"/>
</dbReference>
<evidence type="ECO:0000259" key="2">
    <source>
        <dbReference type="SMART" id="SM00899"/>
    </source>
</evidence>
<evidence type="ECO:0000313" key="3">
    <source>
        <dbReference type="EMBL" id="EOH90609.1"/>
    </source>
</evidence>
<sequence>MIFVAFGRKRGKILGNLSEAIPHKTYQVTAVPEHAEVKKHLQDLGLIPGSQVILLKTQGANGIVLLHKSRLALDQSVLQQIQVKEVTSQTEVLPLSDLAVGDQGKVVSIFGEGAVRRRLMDMGLTKNVQVTVRKLAPLGDPIELSLRGYALSLRKSEAEYILVEKEVTP</sequence>
<dbReference type="EMBL" id="AJAP01000004">
    <property type="protein sequence ID" value="EOH90609.1"/>
    <property type="molecule type" value="Genomic_DNA"/>
</dbReference>
<keyword evidence="4" id="KW-1185">Reference proteome</keyword>
<dbReference type="InterPro" id="IPR052713">
    <property type="entry name" value="FeoA"/>
</dbReference>
<accession>R2SR73</accession>
<dbReference type="PANTHER" id="PTHR42954:SF2">
    <property type="entry name" value="FE(2+) TRANSPORT PROTEIN A"/>
    <property type="match status" value="1"/>
</dbReference>
<dbReference type="SMART" id="SM00899">
    <property type="entry name" value="FeoA"/>
    <property type="match status" value="2"/>
</dbReference>
<organism evidence="3 4">
    <name type="scientific">Enterococcus asini ATCC 700915</name>
    <dbReference type="NCBI Taxonomy" id="1158606"/>
    <lineage>
        <taxon>Bacteria</taxon>
        <taxon>Bacillati</taxon>
        <taxon>Bacillota</taxon>
        <taxon>Bacilli</taxon>
        <taxon>Lactobacillales</taxon>
        <taxon>Enterococcaceae</taxon>
        <taxon>Enterococcus</taxon>
    </lineage>
</organism>
<comment type="caution">
    <text evidence="3">The sequence shown here is derived from an EMBL/GenBank/DDBJ whole genome shotgun (WGS) entry which is preliminary data.</text>
</comment>
<dbReference type="Proteomes" id="UP000013777">
    <property type="component" value="Unassembled WGS sequence"/>
</dbReference>
<dbReference type="GeneID" id="78363998"/>
<name>R2SR73_9ENTE</name>
<dbReference type="RefSeq" id="WP_010753009.1">
    <property type="nucleotide sequence ID" value="NZ_ASVU01000001.1"/>
</dbReference>
<gene>
    <name evidence="3" type="ORF">UAS_00337</name>
</gene>
<dbReference type="SUPFAM" id="SSF50037">
    <property type="entry name" value="C-terminal domain of transcriptional repressors"/>
    <property type="match status" value="2"/>
</dbReference>
<feature type="domain" description="Ferrous iron transporter FeoA-like" evidence="2">
    <location>
        <begin position="93"/>
        <end position="165"/>
    </location>
</feature>
<reference evidence="3 4" key="1">
    <citation type="submission" date="2013-02" db="EMBL/GenBank/DDBJ databases">
        <title>The Genome Sequence of Enterococcus asini ATCC_700915.</title>
        <authorList>
            <consortium name="The Broad Institute Genome Sequencing Platform"/>
            <consortium name="The Broad Institute Genome Sequencing Center for Infectious Disease"/>
            <person name="Earl A.M."/>
            <person name="Gilmore M.S."/>
            <person name="Lebreton F."/>
            <person name="Walker B."/>
            <person name="Young S.K."/>
            <person name="Zeng Q."/>
            <person name="Gargeya S."/>
            <person name="Fitzgerald M."/>
            <person name="Haas B."/>
            <person name="Abouelleil A."/>
            <person name="Alvarado L."/>
            <person name="Arachchi H.M."/>
            <person name="Berlin A.M."/>
            <person name="Chapman S.B."/>
            <person name="Dewar J."/>
            <person name="Goldberg J."/>
            <person name="Griggs A."/>
            <person name="Gujja S."/>
            <person name="Hansen M."/>
            <person name="Howarth C."/>
            <person name="Imamovic A."/>
            <person name="Larimer J."/>
            <person name="McCowan C."/>
            <person name="Murphy C."/>
            <person name="Neiman D."/>
            <person name="Pearson M."/>
            <person name="Priest M."/>
            <person name="Roberts A."/>
            <person name="Saif S."/>
            <person name="Shea T."/>
            <person name="Sisk P."/>
            <person name="Sykes S."/>
            <person name="Wortman J."/>
            <person name="Nusbaum C."/>
            <person name="Birren B."/>
        </authorList>
    </citation>
    <scope>NUCLEOTIDE SEQUENCE [LARGE SCALE GENOMIC DNA]</scope>
    <source>
        <strain evidence="3 4">ATCC 700915</strain>
    </source>
</reference>
<dbReference type="eggNOG" id="COG1918">
    <property type="taxonomic scope" value="Bacteria"/>
</dbReference>
<evidence type="ECO:0000256" key="1">
    <source>
        <dbReference type="ARBA" id="ARBA00023004"/>
    </source>
</evidence>
<dbReference type="InterPro" id="IPR038157">
    <property type="entry name" value="FeoA_core_dom"/>
</dbReference>